<dbReference type="SUPFAM" id="SSF57667">
    <property type="entry name" value="beta-beta-alpha zinc fingers"/>
    <property type="match status" value="1"/>
</dbReference>
<comment type="caution">
    <text evidence="10">The sequence shown here is derived from an EMBL/GenBank/DDBJ whole genome shotgun (WGS) entry which is preliminary data.</text>
</comment>
<feature type="compositionally biased region" description="Basic and acidic residues" evidence="8">
    <location>
        <begin position="421"/>
        <end position="430"/>
    </location>
</feature>
<evidence type="ECO:0000259" key="9">
    <source>
        <dbReference type="PROSITE" id="PS50157"/>
    </source>
</evidence>
<feature type="compositionally biased region" description="Polar residues" evidence="8">
    <location>
        <begin position="431"/>
        <end position="443"/>
    </location>
</feature>
<comment type="subcellular location">
    <subcellularLocation>
        <location evidence="1">Nucleus</location>
    </subcellularLocation>
</comment>
<dbReference type="PANTHER" id="PTHR16515">
    <property type="entry name" value="PR DOMAIN ZINC FINGER PROTEIN"/>
    <property type="match status" value="1"/>
</dbReference>
<dbReference type="OrthoDB" id="3437960at2759"/>
<sequence length="595" mass="66495">MEKTYRMGRGSPMHSDAGSVASLGWADLLTCLAQFPLARHWLLGSGLDIPERRAFDNIIVQSKGETSSSQPFTVPDCAFLLHHEIDGLLLGTRWGELLLHSLPKGSRQNMLSRMVIFSRPSLSAFGHLTSTHFDTGHVILMNQRTFHSNRLEVDSFLLESIDHVFASELPFTQHVSVFKAADCGLCSFLNRSRCTCPETMTTMLSYAEPERASPEVAAFGWETWSGYFLDRCERTRRFDQELYYALHMVGANIKLPRAFHPVVRTKTFIRVTAEHCHQRMDVSDIQSLFVRDACLKSFPRQPGGCSLPHKKLETFCLALEPPASLEDISSTPGTKRKRAKSRSNPPSSRRAGGKVFEDMGPLRFKESSKREDRRTVAIDCLPYSKRISTEDTDSIVLSPSAPEPRLPDSRATAVPARLNEERVSGVRTKESSGQSELVGTSTASACAADETHINRQGLSDTRRSTQNWRADARQLNLPPGTDRGVLKIASTKDAPGSATPKPSFPCERCGRTFSRKAHMQDHVRIVHEKKRPFVCEHCGKTFSVLSNLHAHKRSLHSDGVQNVQCEICGKSVASHRTAKHKCYAEPERLNEYNAH</sequence>
<keyword evidence="4 7" id="KW-0863">Zinc-finger</keyword>
<dbReference type="SMART" id="SM00355">
    <property type="entry name" value="ZnF_C2H2"/>
    <property type="match status" value="3"/>
</dbReference>
<dbReference type="PROSITE" id="PS00028">
    <property type="entry name" value="ZINC_FINGER_C2H2_1"/>
    <property type="match status" value="2"/>
</dbReference>
<dbReference type="GO" id="GO:0008270">
    <property type="term" value="F:zinc ion binding"/>
    <property type="evidence" value="ECO:0007669"/>
    <property type="project" value="UniProtKB-KW"/>
</dbReference>
<keyword evidence="11" id="KW-1185">Reference proteome</keyword>
<dbReference type="Pfam" id="PF00096">
    <property type="entry name" value="zf-C2H2"/>
    <property type="match status" value="2"/>
</dbReference>
<evidence type="ECO:0000256" key="6">
    <source>
        <dbReference type="ARBA" id="ARBA00023242"/>
    </source>
</evidence>
<name>A0A5J4YH09_PORPP</name>
<dbReference type="PROSITE" id="PS50157">
    <property type="entry name" value="ZINC_FINGER_C2H2_2"/>
    <property type="match status" value="2"/>
</dbReference>
<evidence type="ECO:0000256" key="1">
    <source>
        <dbReference type="ARBA" id="ARBA00004123"/>
    </source>
</evidence>
<feature type="domain" description="C2H2-type" evidence="9">
    <location>
        <begin position="504"/>
        <end position="532"/>
    </location>
</feature>
<dbReference type="GO" id="GO:0010468">
    <property type="term" value="P:regulation of gene expression"/>
    <property type="evidence" value="ECO:0007669"/>
    <property type="project" value="TreeGrafter"/>
</dbReference>
<evidence type="ECO:0000256" key="4">
    <source>
        <dbReference type="ARBA" id="ARBA00022771"/>
    </source>
</evidence>
<feature type="region of interest" description="Disordered" evidence="8">
    <location>
        <begin position="421"/>
        <end position="443"/>
    </location>
</feature>
<dbReference type="Proteomes" id="UP000324585">
    <property type="component" value="Unassembled WGS sequence"/>
</dbReference>
<dbReference type="Gene3D" id="3.30.160.60">
    <property type="entry name" value="Classic Zinc Finger"/>
    <property type="match status" value="2"/>
</dbReference>
<organism evidence="10 11">
    <name type="scientific">Porphyridium purpureum</name>
    <name type="common">Red alga</name>
    <name type="synonym">Porphyridium cruentum</name>
    <dbReference type="NCBI Taxonomy" id="35688"/>
    <lineage>
        <taxon>Eukaryota</taxon>
        <taxon>Rhodophyta</taxon>
        <taxon>Bangiophyceae</taxon>
        <taxon>Porphyridiales</taxon>
        <taxon>Porphyridiaceae</taxon>
        <taxon>Porphyridium</taxon>
    </lineage>
</organism>
<evidence type="ECO:0000256" key="3">
    <source>
        <dbReference type="ARBA" id="ARBA00022737"/>
    </source>
</evidence>
<dbReference type="InterPro" id="IPR036236">
    <property type="entry name" value="Znf_C2H2_sf"/>
</dbReference>
<feature type="region of interest" description="Disordered" evidence="8">
    <location>
        <begin position="326"/>
        <end position="356"/>
    </location>
</feature>
<keyword evidence="2" id="KW-0479">Metal-binding</keyword>
<evidence type="ECO:0000256" key="8">
    <source>
        <dbReference type="SAM" id="MobiDB-lite"/>
    </source>
</evidence>
<keyword evidence="6" id="KW-0539">Nucleus</keyword>
<evidence type="ECO:0000313" key="11">
    <source>
        <dbReference type="Proteomes" id="UP000324585"/>
    </source>
</evidence>
<accession>A0A5J4YH09</accession>
<dbReference type="AlphaFoldDB" id="A0A5J4YH09"/>
<dbReference type="FunFam" id="3.30.160.60:FF:000446">
    <property type="entry name" value="Zinc finger protein"/>
    <property type="match status" value="1"/>
</dbReference>
<gene>
    <name evidence="10" type="ORF">FVE85_1243</name>
</gene>
<dbReference type="GO" id="GO:0005634">
    <property type="term" value="C:nucleus"/>
    <property type="evidence" value="ECO:0007669"/>
    <property type="project" value="UniProtKB-SubCell"/>
</dbReference>
<evidence type="ECO:0000313" key="10">
    <source>
        <dbReference type="EMBL" id="KAA8490796.1"/>
    </source>
</evidence>
<protein>
    <submittedName>
        <fullName evidence="10">Zinc finger protein</fullName>
    </submittedName>
</protein>
<evidence type="ECO:0000256" key="7">
    <source>
        <dbReference type="PROSITE-ProRule" id="PRU00042"/>
    </source>
</evidence>
<proteinExistence type="predicted"/>
<evidence type="ECO:0000256" key="2">
    <source>
        <dbReference type="ARBA" id="ARBA00022723"/>
    </source>
</evidence>
<evidence type="ECO:0000256" key="5">
    <source>
        <dbReference type="ARBA" id="ARBA00022833"/>
    </source>
</evidence>
<keyword evidence="5" id="KW-0862">Zinc</keyword>
<keyword evidence="3" id="KW-0677">Repeat</keyword>
<feature type="domain" description="C2H2-type" evidence="9">
    <location>
        <begin position="533"/>
        <end position="561"/>
    </location>
</feature>
<dbReference type="PANTHER" id="PTHR16515:SF49">
    <property type="entry name" value="GASTRULA ZINC FINGER PROTEIN XLCGF49.1-LIKE-RELATED"/>
    <property type="match status" value="1"/>
</dbReference>
<dbReference type="EMBL" id="VRMN01000018">
    <property type="protein sequence ID" value="KAA8490796.1"/>
    <property type="molecule type" value="Genomic_DNA"/>
</dbReference>
<dbReference type="InterPro" id="IPR013087">
    <property type="entry name" value="Znf_C2H2_type"/>
</dbReference>
<reference evidence="11" key="1">
    <citation type="journal article" date="2019" name="Nat. Commun.">
        <title>Expansion of phycobilisome linker gene families in mesophilic red algae.</title>
        <authorList>
            <person name="Lee J."/>
            <person name="Kim D."/>
            <person name="Bhattacharya D."/>
            <person name="Yoon H.S."/>
        </authorList>
    </citation>
    <scope>NUCLEOTIDE SEQUENCE [LARGE SCALE GENOMIC DNA]</scope>
    <source>
        <strain evidence="11">CCMP 1328</strain>
    </source>
</reference>
<dbReference type="InterPro" id="IPR050331">
    <property type="entry name" value="Zinc_finger"/>
</dbReference>